<feature type="region of interest" description="Disordered" evidence="1">
    <location>
        <begin position="61"/>
        <end position="83"/>
    </location>
</feature>
<accession>A0A5B8VE88</accession>
<dbReference type="RefSeq" id="WP_147192232.1">
    <property type="nucleotide sequence ID" value="NZ_CP042435.1"/>
</dbReference>
<reference evidence="2 3" key="1">
    <citation type="journal article" date="2016" name="Int. J. Syst. Evol. Microbiol.">
        <title>Panacibacter ginsenosidivorans gen. nov., sp. nov., with ginsenoside converting activity isolated from soil of a ginseng field.</title>
        <authorList>
            <person name="Siddiqi M.Z."/>
            <person name="Muhammad Shafi S."/>
            <person name="Choi K.D."/>
            <person name="Im W.T."/>
        </authorList>
    </citation>
    <scope>NUCLEOTIDE SEQUENCE [LARGE SCALE GENOMIC DNA]</scope>
    <source>
        <strain evidence="2 3">Gsoil1550</strain>
    </source>
</reference>
<dbReference type="EMBL" id="CP042435">
    <property type="protein sequence ID" value="QEC69355.1"/>
    <property type="molecule type" value="Genomic_DNA"/>
</dbReference>
<name>A0A5B8VE88_9BACT</name>
<evidence type="ECO:0000313" key="2">
    <source>
        <dbReference type="EMBL" id="QEC69355.1"/>
    </source>
</evidence>
<protein>
    <submittedName>
        <fullName evidence="2">Uncharacterized protein</fullName>
    </submittedName>
</protein>
<dbReference type="AlphaFoldDB" id="A0A5B8VE88"/>
<organism evidence="2 3">
    <name type="scientific">Panacibacter ginsenosidivorans</name>
    <dbReference type="NCBI Taxonomy" id="1813871"/>
    <lineage>
        <taxon>Bacteria</taxon>
        <taxon>Pseudomonadati</taxon>
        <taxon>Bacteroidota</taxon>
        <taxon>Chitinophagia</taxon>
        <taxon>Chitinophagales</taxon>
        <taxon>Chitinophagaceae</taxon>
        <taxon>Panacibacter</taxon>
    </lineage>
</organism>
<dbReference type="KEGG" id="pgin:FRZ67_19335"/>
<proteinExistence type="predicted"/>
<keyword evidence="3" id="KW-1185">Reference proteome</keyword>
<feature type="compositionally biased region" description="Acidic residues" evidence="1">
    <location>
        <begin position="61"/>
        <end position="74"/>
    </location>
</feature>
<sequence length="97" mass="11392">MIEEMKFQTEEDAEPLTYNLKIPLDKKLTIFKVREFDNALLTHFELTYPDGKVVNLYYNDDAPEEGNEWGEDEPGNATELSKQLGKHLDQFIKQQKR</sequence>
<evidence type="ECO:0000256" key="1">
    <source>
        <dbReference type="SAM" id="MobiDB-lite"/>
    </source>
</evidence>
<gene>
    <name evidence="2" type="ORF">FRZ67_19335</name>
</gene>
<evidence type="ECO:0000313" key="3">
    <source>
        <dbReference type="Proteomes" id="UP000321533"/>
    </source>
</evidence>
<dbReference type="Proteomes" id="UP000321533">
    <property type="component" value="Chromosome"/>
</dbReference>